<dbReference type="Gene3D" id="1.10.730.10">
    <property type="entry name" value="Isoleucyl-tRNA Synthetase, Domain 1"/>
    <property type="match status" value="1"/>
</dbReference>
<evidence type="ECO:0000313" key="18">
    <source>
        <dbReference type="EMBL" id="NIR74517.1"/>
    </source>
</evidence>
<dbReference type="GO" id="GO:0008270">
    <property type="term" value="F:zinc ion binding"/>
    <property type="evidence" value="ECO:0007669"/>
    <property type="project" value="UniProtKB-UniRule"/>
</dbReference>
<evidence type="ECO:0000259" key="17">
    <source>
        <dbReference type="Pfam" id="PF08264"/>
    </source>
</evidence>
<evidence type="ECO:0000256" key="1">
    <source>
        <dbReference type="ARBA" id="ARBA00001947"/>
    </source>
</evidence>
<protein>
    <recommendedName>
        <fullName evidence="15">Isoleucine--tRNA ligase</fullName>
        <ecNumber evidence="15">6.1.1.5</ecNumber>
    </recommendedName>
    <alternativeName>
        <fullName evidence="15">Isoleucyl-tRNA synthetase</fullName>
        <shortName evidence="15">IleRS</shortName>
    </alternativeName>
</protein>
<dbReference type="CDD" id="cd00818">
    <property type="entry name" value="IleRS_core"/>
    <property type="match status" value="1"/>
</dbReference>
<dbReference type="InterPro" id="IPR002300">
    <property type="entry name" value="aa-tRNA-synth_Ia"/>
</dbReference>
<comment type="function">
    <text evidence="13 15">Catalyzes the attachment of isoleucine to tRNA(Ile). As IleRS can inadvertently accommodate and process structurally similar amino acids such as valine, to avoid such errors it has two additional distinct tRNA(Ile)-dependent editing activities. One activity is designated as 'pretransfer' editing and involves the hydrolysis of activated Val-AMP. The other activity is designated 'posttransfer' editing and involves deacylation of mischarged Val-tRNA(Ile).</text>
</comment>
<dbReference type="SUPFAM" id="SSF47323">
    <property type="entry name" value="Anticodon-binding domain of a subclass of class I aminoacyl-tRNA synthetases"/>
    <property type="match status" value="1"/>
</dbReference>
<dbReference type="CDD" id="cd07961">
    <property type="entry name" value="Anticodon_Ia_Ile_ABEc"/>
    <property type="match status" value="1"/>
</dbReference>
<organism evidence="18 19">
    <name type="scientific">Candidatus Kutchimonas denitrificans</name>
    <dbReference type="NCBI Taxonomy" id="3056748"/>
    <lineage>
        <taxon>Bacteria</taxon>
        <taxon>Pseudomonadati</taxon>
        <taxon>Gemmatimonadota</taxon>
        <taxon>Gemmatimonadia</taxon>
        <taxon>Candidatus Palauibacterales</taxon>
        <taxon>Candidatus Palauibacteraceae</taxon>
        <taxon>Candidatus Kutchimonas</taxon>
    </lineage>
</organism>
<evidence type="ECO:0000256" key="10">
    <source>
        <dbReference type="ARBA" id="ARBA00022840"/>
    </source>
</evidence>
<keyword evidence="11 15" id="KW-0648">Protein biosynthesis</keyword>
<dbReference type="EMBL" id="JAACAK010000046">
    <property type="protein sequence ID" value="NIR74517.1"/>
    <property type="molecule type" value="Genomic_DNA"/>
</dbReference>
<feature type="domain" description="Methionyl/Valyl/Leucyl/Isoleucyl-tRNA synthetase anticodon-binding" evidence="17">
    <location>
        <begin position="684"/>
        <end position="831"/>
    </location>
</feature>
<dbReference type="GO" id="GO:0004822">
    <property type="term" value="F:isoleucine-tRNA ligase activity"/>
    <property type="evidence" value="ECO:0007669"/>
    <property type="project" value="UniProtKB-UniRule"/>
</dbReference>
<comment type="similarity">
    <text evidence="3 15">Belongs to the class-I aminoacyl-tRNA synthetase family. IleS type 2 subfamily.</text>
</comment>
<comment type="subcellular location">
    <subcellularLocation>
        <location evidence="2 15">Cytoplasm</location>
    </subcellularLocation>
</comment>
<comment type="subunit">
    <text evidence="4 15">Monomer.</text>
</comment>
<evidence type="ECO:0000259" key="16">
    <source>
        <dbReference type="Pfam" id="PF00133"/>
    </source>
</evidence>
<comment type="cofactor">
    <cofactor evidence="1 15">
        <name>Zn(2+)</name>
        <dbReference type="ChEBI" id="CHEBI:29105"/>
    </cofactor>
</comment>
<keyword evidence="6 15" id="KW-0436">Ligase</keyword>
<gene>
    <name evidence="15" type="primary">ileS</name>
    <name evidence="18" type="ORF">GWO12_05325</name>
</gene>
<reference evidence="18 19" key="1">
    <citation type="submission" date="2020-01" db="EMBL/GenBank/DDBJ databases">
        <title>Genomes assembled from Gulf of Kutch pelagic sediment metagenomes.</title>
        <authorList>
            <person name="Chandrashekar M."/>
            <person name="Mahajan M.S."/>
            <person name="Dave K.J."/>
            <person name="Vatsa P."/>
            <person name="Nathani N.M."/>
        </authorList>
    </citation>
    <scope>NUCLEOTIDE SEQUENCE [LARGE SCALE GENOMIC DNA]</scope>
    <source>
        <strain evidence="18">KS3-K002</strain>
    </source>
</reference>
<dbReference type="SUPFAM" id="SSF52374">
    <property type="entry name" value="Nucleotidylyl transferase"/>
    <property type="match status" value="1"/>
</dbReference>
<proteinExistence type="inferred from homology"/>
<keyword evidence="5 15" id="KW-0963">Cytoplasm</keyword>
<comment type="caution">
    <text evidence="18">The sequence shown here is derived from an EMBL/GenBank/DDBJ whole genome shotgun (WGS) entry which is preliminary data.</text>
</comment>
<dbReference type="InterPro" id="IPR009008">
    <property type="entry name" value="Val/Leu/Ile-tRNA-synth_edit"/>
</dbReference>
<evidence type="ECO:0000256" key="7">
    <source>
        <dbReference type="ARBA" id="ARBA00022723"/>
    </source>
</evidence>
<evidence type="ECO:0000256" key="3">
    <source>
        <dbReference type="ARBA" id="ARBA00007078"/>
    </source>
</evidence>
<dbReference type="Gene3D" id="3.90.740.10">
    <property type="entry name" value="Valyl/Leucyl/Isoleucyl-tRNA synthetase, editing domain"/>
    <property type="match status" value="1"/>
</dbReference>
<dbReference type="PANTHER" id="PTHR42780">
    <property type="entry name" value="SOLEUCYL-TRNA SYNTHETASE"/>
    <property type="match status" value="1"/>
</dbReference>
<dbReference type="Pfam" id="PF08264">
    <property type="entry name" value="Anticodon_1"/>
    <property type="match status" value="1"/>
</dbReference>
<dbReference type="Pfam" id="PF00133">
    <property type="entry name" value="tRNA-synt_1"/>
    <property type="match status" value="1"/>
</dbReference>
<evidence type="ECO:0000256" key="8">
    <source>
        <dbReference type="ARBA" id="ARBA00022741"/>
    </source>
</evidence>
<evidence type="ECO:0000256" key="9">
    <source>
        <dbReference type="ARBA" id="ARBA00022833"/>
    </source>
</evidence>
<dbReference type="GO" id="GO:0000049">
    <property type="term" value="F:tRNA binding"/>
    <property type="evidence" value="ECO:0007669"/>
    <property type="project" value="InterPro"/>
</dbReference>
<dbReference type="NCBIfam" id="TIGR00392">
    <property type="entry name" value="ileS"/>
    <property type="match status" value="1"/>
</dbReference>
<accession>A0AAE4Z8A2</accession>
<keyword evidence="7 15" id="KW-0479">Metal-binding</keyword>
<comment type="catalytic activity">
    <reaction evidence="14 15">
        <text>tRNA(Ile) + L-isoleucine + ATP = L-isoleucyl-tRNA(Ile) + AMP + diphosphate</text>
        <dbReference type="Rhea" id="RHEA:11060"/>
        <dbReference type="Rhea" id="RHEA-COMP:9666"/>
        <dbReference type="Rhea" id="RHEA-COMP:9695"/>
        <dbReference type="ChEBI" id="CHEBI:30616"/>
        <dbReference type="ChEBI" id="CHEBI:33019"/>
        <dbReference type="ChEBI" id="CHEBI:58045"/>
        <dbReference type="ChEBI" id="CHEBI:78442"/>
        <dbReference type="ChEBI" id="CHEBI:78528"/>
        <dbReference type="ChEBI" id="CHEBI:456215"/>
        <dbReference type="EC" id="6.1.1.5"/>
    </reaction>
</comment>
<evidence type="ECO:0000256" key="2">
    <source>
        <dbReference type="ARBA" id="ARBA00004496"/>
    </source>
</evidence>
<dbReference type="FunFam" id="3.40.50.620:FF:000075">
    <property type="entry name" value="Isoleucine--tRNA ligase"/>
    <property type="match status" value="1"/>
</dbReference>
<name>A0AAE4Z8A2_9BACT</name>
<evidence type="ECO:0000256" key="4">
    <source>
        <dbReference type="ARBA" id="ARBA00011245"/>
    </source>
</evidence>
<dbReference type="InterPro" id="IPR002301">
    <property type="entry name" value="Ile-tRNA-ligase"/>
</dbReference>
<evidence type="ECO:0000256" key="14">
    <source>
        <dbReference type="ARBA" id="ARBA00048359"/>
    </source>
</evidence>
<dbReference type="Gene3D" id="3.40.50.620">
    <property type="entry name" value="HUPs"/>
    <property type="match status" value="2"/>
</dbReference>
<dbReference type="InterPro" id="IPR009080">
    <property type="entry name" value="tRNAsynth_Ia_anticodon-bd"/>
</dbReference>
<dbReference type="GO" id="GO:0005524">
    <property type="term" value="F:ATP binding"/>
    <property type="evidence" value="ECO:0007669"/>
    <property type="project" value="UniProtKB-UniRule"/>
</dbReference>
<dbReference type="FunFam" id="3.40.50.620:FF:000063">
    <property type="entry name" value="Isoleucine--tRNA ligase"/>
    <property type="match status" value="1"/>
</dbReference>
<dbReference type="Proteomes" id="UP000702544">
    <property type="component" value="Unassembled WGS sequence"/>
</dbReference>
<dbReference type="SUPFAM" id="SSF50677">
    <property type="entry name" value="ValRS/IleRS/LeuRS editing domain"/>
    <property type="match status" value="1"/>
</dbReference>
<feature type="domain" description="Aminoacyl-tRNA synthetase class Ia" evidence="16">
    <location>
        <begin position="20"/>
        <end position="627"/>
    </location>
</feature>
<evidence type="ECO:0000313" key="19">
    <source>
        <dbReference type="Proteomes" id="UP000702544"/>
    </source>
</evidence>
<evidence type="ECO:0000256" key="11">
    <source>
        <dbReference type="ARBA" id="ARBA00022917"/>
    </source>
</evidence>
<evidence type="ECO:0000256" key="15">
    <source>
        <dbReference type="HAMAP-Rule" id="MF_02003"/>
    </source>
</evidence>
<dbReference type="InterPro" id="IPR013155">
    <property type="entry name" value="M/V/L/I-tRNA-synth_anticd-bd"/>
</dbReference>
<keyword evidence="9 15" id="KW-0862">Zinc</keyword>
<dbReference type="PRINTS" id="PR00984">
    <property type="entry name" value="TRNASYNTHILE"/>
</dbReference>
<feature type="short sequence motif" description="'KMSKS' region" evidence="15">
    <location>
        <begin position="598"/>
        <end position="602"/>
    </location>
</feature>
<keyword evidence="10 15" id="KW-0067">ATP-binding</keyword>
<sequence length="1050" mass="117936">MSDKLYREIPENPNELEEDVLAAWERENTFQRSLEVTSAGEPFVFYEGPPTANGRPGIHHIIARTLKDTFCRYHTMLGRSVTRLAGWDTHGLPVEVEAEKALGISGKPEIEKVGIEKFTQVAREHIFTYKEDWEKLSQRIGFWLDYSRAYITFSANYVESVWWALSRFHEKGLLYRGHKVVPFCPRCGTGLSSHEVALGYEDVTEPAVTVKFPIEGRPGEYLLAWTTTPWTLPGNIALAVSPMIAYVRARVGDAVFYVAERRAEDVLGEEPEVLETMPGGDLAGLRYEPPFPYLADAVGRENGWFVAEADFVTAEEGTGIVHTAVMYGQDDYELGVELGLPMHHLVDEEGRFKAEVEPWAGVFVKDADPQIIEALRESGRLLETSDYTHSYPFCWRCSTPLLYYARDSWYLRTTAVKDGLLANNASVNWHPPEIGRGRMAEWLENNVDWALSRDRYWGTPLPVWICDRDAGHIEVIGNYEALAERAGIAIDGEFDPHKPYIDELSWKCGECGGTMNRTPEVIDTWFDSGAMPFSQWHYPMENQDAFDTHFPADFIAEGVDQTRGWFYSLLAISTVLFDRSPYRNVVVNDLVLDAEGVKMSKSRGNVVDPWDAIAQFGADAIRYYLLAVSNPWLPKRYDPKAISEVRRRFFSTLTATYRFFELYANTEAWRPDELPPIEDRPLMDRWLLSRLDALTAACADDLRHYDVTHAIRRIGEFVVDDLSNWYVRRSRARFWGTRAASRETMNAAFATLHEALVAVCRLLAPMAPFHSEWIHRELTGGSVHLERYPVPAGRNDALLDEAMTLTRRIAGLGRGARDGVGIKVRQPLRVLYVSVPGGRPAGMSDEIIEIASDELNVHKVEFVAGPEELVTYRAEPNFAALGPRFGGRAQEIGAAIRKQDSDGLVAWRQEGGDLDVDVDEETVQVPAEAVTLVEEPREGLAIGSEAGVVVGLDTRLDDELRREGTARELINRIQRLRREAGLELDDRIRLGIFGAPEVATAAEAHRDYIAGEVLAVEVEIGPGAPGGDGYEHLREIKLDGREAVIGVEVS</sequence>
<keyword evidence="12 15" id="KW-0030">Aminoacyl-tRNA synthetase</keyword>
<evidence type="ECO:0000256" key="6">
    <source>
        <dbReference type="ARBA" id="ARBA00022598"/>
    </source>
</evidence>
<dbReference type="AlphaFoldDB" id="A0AAE4Z8A2"/>
<feature type="short sequence motif" description="'HIGH' region" evidence="15">
    <location>
        <begin position="50"/>
        <end position="60"/>
    </location>
</feature>
<dbReference type="InterPro" id="IPR014729">
    <property type="entry name" value="Rossmann-like_a/b/a_fold"/>
</dbReference>
<dbReference type="EC" id="6.1.1.5" evidence="15"/>
<keyword evidence="8 15" id="KW-0547">Nucleotide-binding</keyword>
<dbReference type="GO" id="GO:0006428">
    <property type="term" value="P:isoleucyl-tRNA aminoacylation"/>
    <property type="evidence" value="ECO:0007669"/>
    <property type="project" value="UniProtKB-UniRule"/>
</dbReference>
<dbReference type="Pfam" id="PF19302">
    <property type="entry name" value="DUF5915"/>
    <property type="match status" value="1"/>
</dbReference>
<dbReference type="InterPro" id="IPR033709">
    <property type="entry name" value="Anticodon_Ile_ABEc"/>
</dbReference>
<evidence type="ECO:0000256" key="13">
    <source>
        <dbReference type="ARBA" id="ARBA00025217"/>
    </source>
</evidence>
<comment type="domain">
    <text evidence="15">IleRS has two distinct active sites: one for aminoacylation and one for editing. The misactivated valine is translocated from the active site to the editing site, which sterically excludes the correctly activated isoleucine. The single editing site contains two valyl binding pockets, one specific for each substrate (Val-AMP or Val-tRNA(Ile)).</text>
</comment>
<evidence type="ECO:0000256" key="5">
    <source>
        <dbReference type="ARBA" id="ARBA00022490"/>
    </source>
</evidence>
<dbReference type="InterPro" id="IPR023586">
    <property type="entry name" value="Ile-tRNA-ligase_type2"/>
</dbReference>
<dbReference type="PANTHER" id="PTHR42780:SF1">
    <property type="entry name" value="ISOLEUCINE--TRNA LIGASE, CYTOPLASMIC"/>
    <property type="match status" value="1"/>
</dbReference>
<dbReference type="GO" id="GO:0005737">
    <property type="term" value="C:cytoplasm"/>
    <property type="evidence" value="ECO:0007669"/>
    <property type="project" value="UniProtKB-SubCell"/>
</dbReference>
<feature type="binding site" evidence="15">
    <location>
        <position position="601"/>
    </location>
    <ligand>
        <name>ATP</name>
        <dbReference type="ChEBI" id="CHEBI:30616"/>
    </ligand>
</feature>
<dbReference type="HAMAP" id="MF_02003">
    <property type="entry name" value="Ile_tRNA_synth_type2"/>
    <property type="match status" value="1"/>
</dbReference>
<evidence type="ECO:0000256" key="12">
    <source>
        <dbReference type="ARBA" id="ARBA00023146"/>
    </source>
</evidence>
<dbReference type="GO" id="GO:0002161">
    <property type="term" value="F:aminoacyl-tRNA deacylase activity"/>
    <property type="evidence" value="ECO:0007669"/>
    <property type="project" value="InterPro"/>
</dbReference>